<protein>
    <recommendedName>
        <fullName evidence="5">sphingomyelin phosphodiesterase</fullName>
        <ecNumber evidence="5">3.1.4.12</ecNumber>
    </recommendedName>
</protein>
<dbReference type="PhylomeDB" id="T1J5F8"/>
<keyword evidence="9" id="KW-0460">Magnesium</keyword>
<dbReference type="GO" id="GO:0046872">
    <property type="term" value="F:metal ion binding"/>
    <property type="evidence" value="ECO:0007669"/>
    <property type="project" value="UniProtKB-KW"/>
</dbReference>
<evidence type="ECO:0000313" key="17">
    <source>
        <dbReference type="Proteomes" id="UP000014500"/>
    </source>
</evidence>
<evidence type="ECO:0000256" key="7">
    <source>
        <dbReference type="ARBA" id="ARBA00022723"/>
    </source>
</evidence>
<accession>T1J5F8</accession>
<evidence type="ECO:0000256" key="9">
    <source>
        <dbReference type="ARBA" id="ARBA00022842"/>
    </source>
</evidence>
<dbReference type="InterPro" id="IPR038772">
    <property type="entry name" value="Sph/SMPD2-like"/>
</dbReference>
<evidence type="ECO:0000256" key="3">
    <source>
        <dbReference type="ARBA" id="ARBA00004991"/>
    </source>
</evidence>
<evidence type="ECO:0000256" key="5">
    <source>
        <dbReference type="ARBA" id="ARBA00012369"/>
    </source>
</evidence>
<dbReference type="GO" id="GO:0016020">
    <property type="term" value="C:membrane"/>
    <property type="evidence" value="ECO:0007669"/>
    <property type="project" value="UniProtKB-SubCell"/>
</dbReference>
<organism evidence="16 17">
    <name type="scientific">Strigamia maritima</name>
    <name type="common">European centipede</name>
    <name type="synonym">Geophilus maritimus</name>
    <dbReference type="NCBI Taxonomy" id="126957"/>
    <lineage>
        <taxon>Eukaryota</taxon>
        <taxon>Metazoa</taxon>
        <taxon>Ecdysozoa</taxon>
        <taxon>Arthropoda</taxon>
        <taxon>Myriapoda</taxon>
        <taxon>Chilopoda</taxon>
        <taxon>Pleurostigmophora</taxon>
        <taxon>Geophilomorpha</taxon>
        <taxon>Linotaeniidae</taxon>
        <taxon>Strigamia</taxon>
    </lineage>
</organism>
<evidence type="ECO:0000256" key="4">
    <source>
        <dbReference type="ARBA" id="ARBA00006335"/>
    </source>
</evidence>
<dbReference type="PANTHER" id="PTHR16320">
    <property type="entry name" value="SPHINGOMYELINASE FAMILY MEMBER"/>
    <property type="match status" value="1"/>
</dbReference>
<comment type="subcellular location">
    <subcellularLocation>
        <location evidence="1">Membrane</location>
        <topology evidence="1">Multi-pass membrane protein</topology>
    </subcellularLocation>
</comment>
<evidence type="ECO:0000256" key="13">
    <source>
        <dbReference type="ARBA" id="ARBA00023136"/>
    </source>
</evidence>
<dbReference type="InterPro" id="IPR036691">
    <property type="entry name" value="Endo/exonu/phosph_ase_sf"/>
</dbReference>
<keyword evidence="17" id="KW-1185">Reference proteome</keyword>
<keyword evidence="10" id="KW-0746">Sphingolipid metabolism</keyword>
<reference evidence="17" key="1">
    <citation type="submission" date="2011-05" db="EMBL/GenBank/DDBJ databases">
        <authorList>
            <person name="Richards S.R."/>
            <person name="Qu J."/>
            <person name="Jiang H."/>
            <person name="Jhangiani S.N."/>
            <person name="Agravi P."/>
            <person name="Goodspeed R."/>
            <person name="Gross S."/>
            <person name="Mandapat C."/>
            <person name="Jackson L."/>
            <person name="Mathew T."/>
            <person name="Pu L."/>
            <person name="Thornton R."/>
            <person name="Saada N."/>
            <person name="Wilczek-Boney K.B."/>
            <person name="Lee S."/>
            <person name="Kovar C."/>
            <person name="Wu Y."/>
            <person name="Scherer S.E."/>
            <person name="Worley K.C."/>
            <person name="Muzny D.M."/>
            <person name="Gibbs R."/>
        </authorList>
    </citation>
    <scope>NUCLEOTIDE SEQUENCE</scope>
    <source>
        <strain evidence="17">Brora</strain>
    </source>
</reference>
<name>T1J5F8_STRMM</name>
<evidence type="ECO:0000256" key="12">
    <source>
        <dbReference type="ARBA" id="ARBA00023098"/>
    </source>
</evidence>
<keyword evidence="12" id="KW-0443">Lipid metabolism</keyword>
<keyword evidence="11" id="KW-1133">Transmembrane helix</keyword>
<dbReference type="Proteomes" id="UP000014500">
    <property type="component" value="Unassembled WGS sequence"/>
</dbReference>
<dbReference type="eggNOG" id="KOG3873">
    <property type="taxonomic scope" value="Eukaryota"/>
</dbReference>
<keyword evidence="13" id="KW-0472">Membrane</keyword>
<reference evidence="16" key="2">
    <citation type="submission" date="2015-02" db="UniProtKB">
        <authorList>
            <consortium name="EnsemblMetazoa"/>
        </authorList>
    </citation>
    <scope>IDENTIFICATION</scope>
</reference>
<dbReference type="EC" id="3.1.4.12" evidence="5"/>
<keyword evidence="7" id="KW-0479">Metal-binding</keyword>
<feature type="region of interest" description="Disordered" evidence="14">
    <location>
        <begin position="206"/>
        <end position="225"/>
    </location>
</feature>
<comment type="pathway">
    <text evidence="3">Sphingolipid metabolism.</text>
</comment>
<evidence type="ECO:0000256" key="6">
    <source>
        <dbReference type="ARBA" id="ARBA00022692"/>
    </source>
</evidence>
<evidence type="ECO:0000256" key="10">
    <source>
        <dbReference type="ARBA" id="ARBA00022919"/>
    </source>
</evidence>
<dbReference type="SUPFAM" id="SSF56219">
    <property type="entry name" value="DNase I-like"/>
    <property type="match status" value="1"/>
</dbReference>
<feature type="domain" description="Endonuclease/exonuclease/phosphatase" evidence="15">
    <location>
        <begin position="11"/>
        <end position="270"/>
    </location>
</feature>
<evidence type="ECO:0000259" key="15">
    <source>
        <dbReference type="Pfam" id="PF03372"/>
    </source>
</evidence>
<keyword evidence="8" id="KW-0378">Hydrolase</keyword>
<dbReference type="GO" id="GO:0006665">
    <property type="term" value="P:sphingolipid metabolic process"/>
    <property type="evidence" value="ECO:0007669"/>
    <property type="project" value="UniProtKB-KW"/>
</dbReference>
<dbReference type="STRING" id="126957.T1J5F8"/>
<proteinExistence type="inferred from homology"/>
<dbReference type="PANTHER" id="PTHR16320:SF24">
    <property type="entry name" value="PHOSPHODIESTERASE, PUTATIVE-RELATED"/>
    <property type="match status" value="1"/>
</dbReference>
<comment type="pathway">
    <text evidence="2">Lipid metabolism; sphingolipid metabolism.</text>
</comment>
<keyword evidence="6" id="KW-0812">Transmembrane</keyword>
<dbReference type="GO" id="GO:0004767">
    <property type="term" value="F:sphingomyelin phosphodiesterase activity"/>
    <property type="evidence" value="ECO:0007669"/>
    <property type="project" value="UniProtKB-EC"/>
</dbReference>
<evidence type="ECO:0000256" key="11">
    <source>
        <dbReference type="ARBA" id="ARBA00022989"/>
    </source>
</evidence>
<evidence type="ECO:0000256" key="14">
    <source>
        <dbReference type="SAM" id="MobiDB-lite"/>
    </source>
</evidence>
<dbReference type="Pfam" id="PF03372">
    <property type="entry name" value="Exo_endo_phos"/>
    <property type="match status" value="1"/>
</dbReference>
<dbReference type="InterPro" id="IPR005135">
    <property type="entry name" value="Endo/exonuclease/phosphatase"/>
</dbReference>
<evidence type="ECO:0000256" key="1">
    <source>
        <dbReference type="ARBA" id="ARBA00004141"/>
    </source>
</evidence>
<dbReference type="HOGENOM" id="CLU_034001_1_0_1"/>
<evidence type="ECO:0000256" key="8">
    <source>
        <dbReference type="ARBA" id="ARBA00022801"/>
    </source>
</evidence>
<feature type="compositionally biased region" description="Polar residues" evidence="14">
    <location>
        <begin position="210"/>
        <end position="225"/>
    </location>
</feature>
<evidence type="ECO:0000313" key="16">
    <source>
        <dbReference type="EnsemblMetazoa" id="SMAR008858-PA"/>
    </source>
</evidence>
<dbReference type="Gene3D" id="3.60.10.10">
    <property type="entry name" value="Endonuclease/exonuclease/phosphatase"/>
    <property type="match status" value="1"/>
</dbReference>
<dbReference type="EnsemblMetazoa" id="SMAR008858-RA">
    <property type="protein sequence ID" value="SMAR008858-PA"/>
    <property type="gene ID" value="SMAR008858"/>
</dbReference>
<dbReference type="AlphaFoldDB" id="T1J5F8"/>
<sequence length="289" mass="32703">MKMELQLRVFTLNCWGIPGISADRKARIVAIATELARGGYDLVALQEVWSYSDYETIARKVFPSMRYSYYFRSGCLGSGLCIFSKGRIIDALFQTWPLNGYAHRIQHGDWFGGKGVGLARIFYQGIFINFYTAHLHAVYNHNNDEYLSHRVCQAFEFSQFVSSTSSNCDVVIVAGDFNAEIVDVPYRLICYNANLLDTFKQCEKKDEGNGATNETKRNSYTPSSILKENPYGRRIDYILYNYHNGSEVKVLASSLPLDKIPELGLSFSDHEAVSATLNITKSAGVKKWR</sequence>
<evidence type="ECO:0000256" key="2">
    <source>
        <dbReference type="ARBA" id="ARBA00004760"/>
    </source>
</evidence>
<dbReference type="EMBL" id="JH431861">
    <property type="status" value="NOT_ANNOTATED_CDS"/>
    <property type="molecule type" value="Genomic_DNA"/>
</dbReference>
<dbReference type="OMA" id="AHRATEC"/>
<comment type="similarity">
    <text evidence="4">Belongs to the neutral sphingomyelinase family.</text>
</comment>